<dbReference type="EMBL" id="PGCJ01000888">
    <property type="protein sequence ID" value="PLW15730.1"/>
    <property type="molecule type" value="Genomic_DNA"/>
</dbReference>
<evidence type="ECO:0000256" key="1">
    <source>
        <dbReference type="SAM" id="SignalP"/>
    </source>
</evidence>
<organism evidence="2 3">
    <name type="scientific">Puccinia coronata f. sp. avenae</name>
    <dbReference type="NCBI Taxonomy" id="200324"/>
    <lineage>
        <taxon>Eukaryota</taxon>
        <taxon>Fungi</taxon>
        <taxon>Dikarya</taxon>
        <taxon>Basidiomycota</taxon>
        <taxon>Pucciniomycotina</taxon>
        <taxon>Pucciniomycetes</taxon>
        <taxon>Pucciniales</taxon>
        <taxon>Pucciniaceae</taxon>
        <taxon>Puccinia</taxon>
    </lineage>
</organism>
<reference evidence="2 3" key="1">
    <citation type="submission" date="2017-11" db="EMBL/GenBank/DDBJ databases">
        <title>De novo assembly and phasing of dikaryotic genomes from two isolates of Puccinia coronata f. sp. avenae, the causal agent of oat crown rust.</title>
        <authorList>
            <person name="Miller M.E."/>
            <person name="Zhang Y."/>
            <person name="Omidvar V."/>
            <person name="Sperschneider J."/>
            <person name="Schwessinger B."/>
            <person name="Raley C."/>
            <person name="Palmer J.M."/>
            <person name="Garnica D."/>
            <person name="Upadhyaya N."/>
            <person name="Rathjen J."/>
            <person name="Taylor J.M."/>
            <person name="Park R.F."/>
            <person name="Dodds P.N."/>
            <person name="Hirsch C.D."/>
            <person name="Kianian S.F."/>
            <person name="Figueroa M."/>
        </authorList>
    </citation>
    <scope>NUCLEOTIDE SEQUENCE [LARGE SCALE GENOMIC DNA]</scope>
    <source>
        <strain evidence="2">12NC29</strain>
    </source>
</reference>
<comment type="caution">
    <text evidence="2">The sequence shown here is derived from an EMBL/GenBank/DDBJ whole genome shotgun (WGS) entry which is preliminary data.</text>
</comment>
<name>A0A2N5SRA0_9BASI</name>
<protein>
    <recommendedName>
        <fullName evidence="4">Secreted protein</fullName>
    </recommendedName>
</protein>
<feature type="signal peptide" evidence="1">
    <location>
        <begin position="1"/>
        <end position="20"/>
    </location>
</feature>
<dbReference type="Proteomes" id="UP000235388">
    <property type="component" value="Unassembled WGS sequence"/>
</dbReference>
<evidence type="ECO:0008006" key="4">
    <source>
        <dbReference type="Google" id="ProtNLM"/>
    </source>
</evidence>
<evidence type="ECO:0000313" key="3">
    <source>
        <dbReference type="Proteomes" id="UP000235388"/>
    </source>
</evidence>
<proteinExistence type="predicted"/>
<sequence length="79" mass="8578">MPTVLSIAFIFTFPGIFTSAQLSTLESSSLSRAPHNLHSLSLSRAPDSLYTLRRLVPDQISSDMAKAEISTGNPSRNID</sequence>
<accession>A0A2N5SRA0</accession>
<dbReference type="AlphaFoldDB" id="A0A2N5SRA0"/>
<gene>
    <name evidence="2" type="ORF">PCANC_16518</name>
</gene>
<evidence type="ECO:0000313" key="2">
    <source>
        <dbReference type="EMBL" id="PLW15730.1"/>
    </source>
</evidence>
<keyword evidence="1" id="KW-0732">Signal</keyword>
<keyword evidence="3" id="KW-1185">Reference proteome</keyword>
<feature type="chain" id="PRO_5014685248" description="Secreted protein" evidence="1">
    <location>
        <begin position="21"/>
        <end position="79"/>
    </location>
</feature>